<evidence type="ECO:0000313" key="5">
    <source>
        <dbReference type="EMBL" id="ORW71612.1"/>
    </source>
</evidence>
<keyword evidence="3" id="KW-0804">Transcription</keyword>
<name>A0AAJ3TX08_9MYCO</name>
<dbReference type="InterPro" id="IPR050204">
    <property type="entry name" value="AraC_XylS_family_regulators"/>
</dbReference>
<evidence type="ECO:0000256" key="1">
    <source>
        <dbReference type="ARBA" id="ARBA00023015"/>
    </source>
</evidence>
<dbReference type="SUPFAM" id="SSF46689">
    <property type="entry name" value="Homeodomain-like"/>
    <property type="match status" value="1"/>
</dbReference>
<protein>
    <recommendedName>
        <fullName evidence="4">HTH araC/xylS-type domain-containing protein</fullName>
    </recommendedName>
</protein>
<accession>A0AAJ3TX08</accession>
<dbReference type="InterPro" id="IPR035418">
    <property type="entry name" value="AraC-bd_2"/>
</dbReference>
<dbReference type="AlphaFoldDB" id="A0AAJ3TX08"/>
<dbReference type="Proteomes" id="UP000193387">
    <property type="component" value="Unassembled WGS sequence"/>
</dbReference>
<dbReference type="SMART" id="SM00342">
    <property type="entry name" value="HTH_ARAC"/>
    <property type="match status" value="1"/>
</dbReference>
<dbReference type="PANTHER" id="PTHR46796:SF6">
    <property type="entry name" value="ARAC SUBFAMILY"/>
    <property type="match status" value="1"/>
</dbReference>
<organism evidence="5 6">
    <name type="scientific">Mycobacterium saskatchewanense</name>
    <dbReference type="NCBI Taxonomy" id="220927"/>
    <lineage>
        <taxon>Bacteria</taxon>
        <taxon>Bacillati</taxon>
        <taxon>Actinomycetota</taxon>
        <taxon>Actinomycetes</taxon>
        <taxon>Mycobacteriales</taxon>
        <taxon>Mycobacteriaceae</taxon>
        <taxon>Mycobacterium</taxon>
        <taxon>Mycobacterium simiae complex</taxon>
    </lineage>
</organism>
<dbReference type="Pfam" id="PF12833">
    <property type="entry name" value="HTH_18"/>
    <property type="match status" value="1"/>
</dbReference>
<proteinExistence type="predicted"/>
<keyword evidence="1" id="KW-0805">Transcription regulation</keyword>
<dbReference type="InterPro" id="IPR018060">
    <property type="entry name" value="HTH_AraC"/>
</dbReference>
<dbReference type="EMBL" id="LQPR01000028">
    <property type="protein sequence ID" value="ORW71612.1"/>
    <property type="molecule type" value="Genomic_DNA"/>
</dbReference>
<dbReference type="InterPro" id="IPR009057">
    <property type="entry name" value="Homeodomain-like_sf"/>
</dbReference>
<evidence type="ECO:0000256" key="3">
    <source>
        <dbReference type="ARBA" id="ARBA00023163"/>
    </source>
</evidence>
<keyword evidence="6" id="KW-1185">Reference proteome</keyword>
<dbReference type="PROSITE" id="PS01124">
    <property type="entry name" value="HTH_ARAC_FAMILY_2"/>
    <property type="match status" value="1"/>
</dbReference>
<dbReference type="PANTHER" id="PTHR46796">
    <property type="entry name" value="HTH-TYPE TRANSCRIPTIONAL ACTIVATOR RHAS-RELATED"/>
    <property type="match status" value="1"/>
</dbReference>
<evidence type="ECO:0000259" key="4">
    <source>
        <dbReference type="PROSITE" id="PS01124"/>
    </source>
</evidence>
<dbReference type="Gene3D" id="1.10.10.60">
    <property type="entry name" value="Homeodomain-like"/>
    <property type="match status" value="1"/>
</dbReference>
<evidence type="ECO:0000313" key="6">
    <source>
        <dbReference type="Proteomes" id="UP000193387"/>
    </source>
</evidence>
<reference evidence="5 6" key="1">
    <citation type="submission" date="2016-01" db="EMBL/GenBank/DDBJ databases">
        <title>The new phylogeny of the genus Mycobacterium.</title>
        <authorList>
            <person name="Tarcisio F."/>
            <person name="Conor M."/>
            <person name="Antonella G."/>
            <person name="Elisabetta G."/>
            <person name="Giulia F.S."/>
            <person name="Sara T."/>
            <person name="Anna F."/>
            <person name="Clotilde B."/>
            <person name="Roberto B."/>
            <person name="Veronica D.S."/>
            <person name="Fabio R."/>
            <person name="Monica P."/>
            <person name="Olivier J."/>
            <person name="Enrico T."/>
            <person name="Nicola S."/>
        </authorList>
    </citation>
    <scope>NUCLEOTIDE SEQUENCE [LARGE SCALE GENOMIC DNA]</scope>
    <source>
        <strain evidence="5 6">DSM 44616</strain>
    </source>
</reference>
<gene>
    <name evidence="5" type="ORF">AWC23_12580</name>
</gene>
<dbReference type="Pfam" id="PF14525">
    <property type="entry name" value="AraC_binding_2"/>
    <property type="match status" value="1"/>
</dbReference>
<comment type="caution">
    <text evidence="5">The sequence shown here is derived from an EMBL/GenBank/DDBJ whole genome shotgun (WGS) entry which is preliminary data.</text>
</comment>
<keyword evidence="2" id="KW-0238">DNA-binding</keyword>
<evidence type="ECO:0000256" key="2">
    <source>
        <dbReference type="ARBA" id="ARBA00023125"/>
    </source>
</evidence>
<dbReference type="GO" id="GO:0043565">
    <property type="term" value="F:sequence-specific DNA binding"/>
    <property type="evidence" value="ECO:0007669"/>
    <property type="project" value="InterPro"/>
</dbReference>
<sequence length="296" mass="32682">MRARTVGAIQLTEVVASHSMVANRTPRLIQRHAPELLKVNIVRRGACVFSQDGRQATLAMGDYVLNDAARPYEFYSAEGFQLYGVIIPREKLRLPHQRLMHLTAQRFGGRDGLGSLVSAFLLQLGSSQLSVSRSAGSVHLGDTVIDMLTASFAERLSALPELGPSTRKALLLRQSQMFIEARLHDPTLDVATVARRSHVSVRYLQKIFEEQGHTVSGWIRSRRLEGCRKDLASVEFSDKSVGSLAAGWAFTNTAYFSRVFKAVYGVAPSAYRARLLADAGDQRIDGCQTGSNQRFT</sequence>
<dbReference type="GO" id="GO:0003700">
    <property type="term" value="F:DNA-binding transcription factor activity"/>
    <property type="evidence" value="ECO:0007669"/>
    <property type="project" value="InterPro"/>
</dbReference>
<feature type="domain" description="HTH araC/xylS-type" evidence="4">
    <location>
        <begin position="173"/>
        <end position="274"/>
    </location>
</feature>